<dbReference type="Proteomes" id="UP001165393">
    <property type="component" value="Unassembled WGS sequence"/>
</dbReference>
<dbReference type="PANTHER" id="PTHR33307">
    <property type="entry name" value="ALPHA-RHAMNOSIDASE (EUROFUNG)"/>
    <property type="match status" value="1"/>
</dbReference>
<dbReference type="Pfam" id="PF17390">
    <property type="entry name" value="Bac_rhamnosid_C"/>
    <property type="match status" value="1"/>
</dbReference>
<dbReference type="InterPro" id="IPR008928">
    <property type="entry name" value="6-hairpin_glycosidase_sf"/>
</dbReference>
<evidence type="ECO:0000259" key="1">
    <source>
        <dbReference type="Pfam" id="PF17390"/>
    </source>
</evidence>
<evidence type="ECO:0000313" key="2">
    <source>
        <dbReference type="EMBL" id="MCM2680687.1"/>
    </source>
</evidence>
<dbReference type="InterPro" id="IPR016007">
    <property type="entry name" value="Alpha_rhamnosid"/>
</dbReference>
<organism evidence="2 3">
    <name type="scientific">Echinimonas agarilytica</name>
    <dbReference type="NCBI Taxonomy" id="1215918"/>
    <lineage>
        <taxon>Bacteria</taxon>
        <taxon>Pseudomonadati</taxon>
        <taxon>Pseudomonadota</taxon>
        <taxon>Gammaproteobacteria</taxon>
        <taxon>Alteromonadales</taxon>
        <taxon>Echinimonadaceae</taxon>
        <taxon>Echinimonas</taxon>
    </lineage>
</organism>
<protein>
    <recommendedName>
        <fullName evidence="1">Alpha-L-rhamnosidase C-terminal domain-containing protein</fullName>
    </recommendedName>
</protein>
<name>A0AA41W8V2_9GAMM</name>
<evidence type="ECO:0000313" key="3">
    <source>
        <dbReference type="Proteomes" id="UP001165393"/>
    </source>
</evidence>
<feature type="domain" description="Alpha-L-rhamnosidase C-terminal" evidence="1">
    <location>
        <begin position="22"/>
        <end position="92"/>
    </location>
</feature>
<accession>A0AA41W8V2</accession>
<dbReference type="EMBL" id="JAMQGP010000007">
    <property type="protein sequence ID" value="MCM2680687.1"/>
    <property type="molecule type" value="Genomic_DNA"/>
</dbReference>
<dbReference type="SUPFAM" id="SSF48208">
    <property type="entry name" value="Six-hairpin glycosidases"/>
    <property type="match status" value="1"/>
</dbReference>
<keyword evidence="3" id="KW-1185">Reference proteome</keyword>
<sequence>MNSLNHYAYGTVSRYFYEGILGIKPKSAGFKEITVSPKFGSQLTEVKGGYRTPHGEIVVSWQRNQQLVKLEVVVPKNTTVEIQLPQLSNKSLTLNGNVVTAASELKQLEAGTYQIEGVLHAAFD</sequence>
<reference evidence="2 3" key="1">
    <citation type="journal article" date="2013" name="Antonie Van Leeuwenhoek">
        <title>Echinimonas agarilytica gen. nov., sp. nov., a new gammaproteobacterium isolated from the sea urchin Strongylocentrotus intermedius.</title>
        <authorList>
            <person name="Nedashkovskaya O.I."/>
            <person name="Stenkova A.M."/>
            <person name="Zhukova N.V."/>
            <person name="Van Trappen S."/>
            <person name="Lee J.S."/>
            <person name="Kim S.B."/>
        </authorList>
    </citation>
    <scope>NUCLEOTIDE SEQUENCE [LARGE SCALE GENOMIC DNA]</scope>
    <source>
        <strain evidence="2 3">KMM 6351</strain>
    </source>
</reference>
<dbReference type="GO" id="GO:0005975">
    <property type="term" value="P:carbohydrate metabolic process"/>
    <property type="evidence" value="ECO:0007669"/>
    <property type="project" value="InterPro"/>
</dbReference>
<comment type="caution">
    <text evidence="2">The sequence shown here is derived from an EMBL/GenBank/DDBJ whole genome shotgun (WGS) entry which is preliminary data.</text>
</comment>
<proteinExistence type="predicted"/>
<dbReference type="Gene3D" id="2.60.420.10">
    <property type="entry name" value="Maltose phosphorylase, domain 3"/>
    <property type="match status" value="1"/>
</dbReference>
<dbReference type="AlphaFoldDB" id="A0AA41W8V2"/>
<gene>
    <name evidence="2" type="ORF">NAF29_13545</name>
</gene>
<dbReference type="InterPro" id="IPR035398">
    <property type="entry name" value="Bac_rhamnosid_C"/>
</dbReference>